<proteinExistence type="predicted"/>
<keyword evidence="2" id="KW-1185">Reference proteome</keyword>
<sequence length="99" mass="10811">MAELERTKTITLVKPISDNSGKQTWEALDLCEPTLLQVQQFYDEQTKAGGLSAMGLLISLLSAVPREVIKKLAITDYKACEGYLLGFLNYSPTAETGGN</sequence>
<evidence type="ECO:0000313" key="1">
    <source>
        <dbReference type="EMBL" id="TKI02897.1"/>
    </source>
</evidence>
<name>A0ABY2SEI8_9HYPH</name>
<gene>
    <name evidence="1" type="ORF">FCN80_23590</name>
</gene>
<protein>
    <submittedName>
        <fullName evidence="1">Phage tail assembly protein</fullName>
    </submittedName>
</protein>
<comment type="caution">
    <text evidence="1">The sequence shown here is derived from an EMBL/GenBank/DDBJ whole genome shotgun (WGS) entry which is preliminary data.</text>
</comment>
<dbReference type="RefSeq" id="WP_136992770.1">
    <property type="nucleotide sequence ID" value="NZ_SZPQ01000058.1"/>
</dbReference>
<organism evidence="1 2">
    <name type="scientific">Martelella alba</name>
    <dbReference type="NCBI Taxonomy" id="2590451"/>
    <lineage>
        <taxon>Bacteria</taxon>
        <taxon>Pseudomonadati</taxon>
        <taxon>Pseudomonadota</taxon>
        <taxon>Alphaproteobacteria</taxon>
        <taxon>Hyphomicrobiales</taxon>
        <taxon>Aurantimonadaceae</taxon>
        <taxon>Martelella</taxon>
    </lineage>
</organism>
<dbReference type="Proteomes" id="UP000305202">
    <property type="component" value="Unassembled WGS sequence"/>
</dbReference>
<dbReference type="Pfam" id="PF10109">
    <property type="entry name" value="Phage_TAC_7"/>
    <property type="match status" value="1"/>
</dbReference>
<accession>A0ABY2SEI8</accession>
<evidence type="ECO:0000313" key="2">
    <source>
        <dbReference type="Proteomes" id="UP000305202"/>
    </source>
</evidence>
<dbReference type="InterPro" id="IPR019289">
    <property type="entry name" value="Phage_tail_E/E"/>
</dbReference>
<dbReference type="EMBL" id="SZPQ01000058">
    <property type="protein sequence ID" value="TKI02897.1"/>
    <property type="molecule type" value="Genomic_DNA"/>
</dbReference>
<reference evidence="1 2" key="1">
    <citation type="submission" date="2019-04" db="EMBL/GenBank/DDBJ databases">
        <authorList>
            <person name="Li M."/>
            <person name="Gao C."/>
        </authorList>
    </citation>
    <scope>NUCLEOTIDE SEQUENCE [LARGE SCALE GENOMIC DNA]</scope>
    <source>
        <strain evidence="1 2">BGMRC 2031</strain>
    </source>
</reference>